<comment type="caution">
    <text evidence="1">The sequence shown here is derived from an EMBL/GenBank/DDBJ whole genome shotgun (WGS) entry which is preliminary data.</text>
</comment>
<dbReference type="PANTHER" id="PTHR39420:SF1">
    <property type="entry name" value="HYDROLASE"/>
    <property type="match status" value="1"/>
</dbReference>
<dbReference type="EMBL" id="MLJW01008201">
    <property type="protein sequence ID" value="OIQ64345.1"/>
    <property type="molecule type" value="Genomic_DNA"/>
</dbReference>
<sequence>MLSLVSSRVLGQFDPFSARPDTGTGRPGPGTLLLVAPNVLRMERALDVVPQDFRLWVALHEQTHAAQFATAPWLAAHLRDRATALLTDLVADDDSPGARAVLARVGGALTGNGSVGVDAVLSPPQRESFDELSAIMALLEGHADVMMDAVGPDVVPTVRTIRERFDKRRQGTGRWDAVVRTVLGVDQKMAQYRDGAVFVRSVTRSVGTSGLNAVWSGPDALPSAREIADPRAWVRRVHG</sequence>
<dbReference type="PANTHER" id="PTHR39420">
    <property type="match status" value="1"/>
</dbReference>
<dbReference type="AlphaFoldDB" id="A0A1J5NYK1"/>
<dbReference type="Pfam" id="PF10103">
    <property type="entry name" value="Zincin_2"/>
    <property type="match status" value="1"/>
</dbReference>
<dbReference type="SUPFAM" id="SSF55486">
    <property type="entry name" value="Metalloproteases ('zincins'), catalytic domain"/>
    <property type="match status" value="1"/>
</dbReference>
<dbReference type="NCBIfam" id="TIGR03624">
    <property type="entry name" value="putative hydrolase"/>
    <property type="match status" value="1"/>
</dbReference>
<dbReference type="InterPro" id="IPR022454">
    <property type="entry name" value="CHP03883_F420-assoc"/>
</dbReference>
<dbReference type="NCBIfam" id="TIGR03883">
    <property type="entry name" value="DUF2342_F420"/>
    <property type="match status" value="1"/>
</dbReference>
<gene>
    <name evidence="1" type="ORF">GALL_541040</name>
</gene>
<accession>A0A1J5NYK1</accession>
<protein>
    <recommendedName>
        <fullName evidence="2">Coenzyme F420 biosynthesis-associated protein</fullName>
    </recommendedName>
</protein>
<evidence type="ECO:0000313" key="1">
    <source>
        <dbReference type="EMBL" id="OIQ64345.1"/>
    </source>
</evidence>
<organism evidence="1">
    <name type="scientific">mine drainage metagenome</name>
    <dbReference type="NCBI Taxonomy" id="410659"/>
    <lineage>
        <taxon>unclassified sequences</taxon>
        <taxon>metagenomes</taxon>
        <taxon>ecological metagenomes</taxon>
    </lineage>
</organism>
<evidence type="ECO:0008006" key="2">
    <source>
        <dbReference type="Google" id="ProtNLM"/>
    </source>
</evidence>
<name>A0A1J5NYK1_9ZZZZ</name>
<reference evidence="1" key="1">
    <citation type="submission" date="2016-10" db="EMBL/GenBank/DDBJ databases">
        <title>Sequence of Gallionella enrichment culture.</title>
        <authorList>
            <person name="Poehlein A."/>
            <person name="Muehling M."/>
            <person name="Daniel R."/>
        </authorList>
    </citation>
    <scope>NUCLEOTIDE SEQUENCE</scope>
</reference>
<dbReference type="InterPro" id="IPR018766">
    <property type="entry name" value="Zinicin_2"/>
</dbReference>
<proteinExistence type="predicted"/>